<dbReference type="EMBL" id="CAJVQA010001243">
    <property type="protein sequence ID" value="CAG8507746.1"/>
    <property type="molecule type" value="Genomic_DNA"/>
</dbReference>
<keyword evidence="1" id="KW-1133">Transmembrane helix</keyword>
<keyword evidence="1" id="KW-0812">Transmembrane</keyword>
<comment type="caution">
    <text evidence="2">The sequence shown here is derived from an EMBL/GenBank/DDBJ whole genome shotgun (WGS) entry which is preliminary data.</text>
</comment>
<reference evidence="2" key="1">
    <citation type="submission" date="2021-06" db="EMBL/GenBank/DDBJ databases">
        <authorList>
            <person name="Kallberg Y."/>
            <person name="Tangrot J."/>
            <person name="Rosling A."/>
        </authorList>
    </citation>
    <scope>NUCLEOTIDE SEQUENCE</scope>
    <source>
        <strain evidence="2">FL966</strain>
    </source>
</reference>
<dbReference type="AlphaFoldDB" id="A0A9N9F3D3"/>
<protein>
    <submittedName>
        <fullName evidence="2">2307_t:CDS:1</fullName>
    </submittedName>
</protein>
<keyword evidence="3" id="KW-1185">Reference proteome</keyword>
<organism evidence="2 3">
    <name type="scientific">Cetraspora pellucida</name>
    <dbReference type="NCBI Taxonomy" id="1433469"/>
    <lineage>
        <taxon>Eukaryota</taxon>
        <taxon>Fungi</taxon>
        <taxon>Fungi incertae sedis</taxon>
        <taxon>Mucoromycota</taxon>
        <taxon>Glomeromycotina</taxon>
        <taxon>Glomeromycetes</taxon>
        <taxon>Diversisporales</taxon>
        <taxon>Gigasporaceae</taxon>
        <taxon>Cetraspora</taxon>
    </lineage>
</organism>
<accession>A0A9N9F3D3</accession>
<sequence>MLCEGATRGGLALLTSIFVIYYKCIKKTPILEVGSSEHPL</sequence>
<name>A0A9N9F3D3_9GLOM</name>
<proteinExistence type="predicted"/>
<evidence type="ECO:0000256" key="1">
    <source>
        <dbReference type="SAM" id="Phobius"/>
    </source>
</evidence>
<dbReference type="Proteomes" id="UP000789759">
    <property type="component" value="Unassembled WGS sequence"/>
</dbReference>
<evidence type="ECO:0000313" key="3">
    <source>
        <dbReference type="Proteomes" id="UP000789759"/>
    </source>
</evidence>
<feature type="transmembrane region" description="Helical" evidence="1">
    <location>
        <begin position="6"/>
        <end position="22"/>
    </location>
</feature>
<evidence type="ECO:0000313" key="2">
    <source>
        <dbReference type="EMBL" id="CAG8507746.1"/>
    </source>
</evidence>
<keyword evidence="1" id="KW-0472">Membrane</keyword>
<gene>
    <name evidence="2" type="ORF">CPELLU_LOCUS2762</name>
</gene>